<gene>
    <name evidence="3" type="ORF">BRADI_1g68464v3</name>
</gene>
<sequence length="213" mass="23643">MFLSSRVNEKRRLEDDDAQPSNGAALKKPKIEPFTAYLTCGARLCDDFEAIPFTKNISQNTTGGEQIYKGGSLDSADHVCTSALSSSSVDPEVVLCSCRGFDPDVTQVFVELCGSRLPFQENLSEWSVKLLIKAAFARAGVESDDFYATLSGKVLEPERPLSYYHIRQNSTIIVHPKLRDGVRYQTWDDIVSAGPRYHSVNLPSDLVFNTNQL</sequence>
<evidence type="ECO:0000259" key="2">
    <source>
        <dbReference type="PROSITE" id="PS50053"/>
    </source>
</evidence>
<dbReference type="SUPFAM" id="SSF54236">
    <property type="entry name" value="Ubiquitin-like"/>
    <property type="match status" value="1"/>
</dbReference>
<keyword evidence="5" id="KW-1185">Reference proteome</keyword>
<feature type="region of interest" description="Disordered" evidence="1">
    <location>
        <begin position="1"/>
        <end position="25"/>
    </location>
</feature>
<reference evidence="4" key="3">
    <citation type="submission" date="2018-08" db="UniProtKB">
        <authorList>
            <consortium name="EnsemblPlants"/>
        </authorList>
    </citation>
    <scope>IDENTIFICATION</scope>
    <source>
        <strain evidence="4">cv. Bd21</strain>
    </source>
</reference>
<evidence type="ECO:0000256" key="1">
    <source>
        <dbReference type="SAM" id="MobiDB-lite"/>
    </source>
</evidence>
<feature type="domain" description="Ubiquitin-like" evidence="2">
    <location>
        <begin position="128"/>
        <end position="181"/>
    </location>
</feature>
<reference evidence="3 4" key="1">
    <citation type="journal article" date="2010" name="Nature">
        <title>Genome sequencing and analysis of the model grass Brachypodium distachyon.</title>
        <authorList>
            <consortium name="International Brachypodium Initiative"/>
        </authorList>
    </citation>
    <scope>NUCLEOTIDE SEQUENCE [LARGE SCALE GENOMIC DNA]</scope>
    <source>
        <strain evidence="3 4">Bd21</strain>
    </source>
</reference>
<organism evidence="3">
    <name type="scientific">Brachypodium distachyon</name>
    <name type="common">Purple false brome</name>
    <name type="synonym">Trachynia distachya</name>
    <dbReference type="NCBI Taxonomy" id="15368"/>
    <lineage>
        <taxon>Eukaryota</taxon>
        <taxon>Viridiplantae</taxon>
        <taxon>Streptophyta</taxon>
        <taxon>Embryophyta</taxon>
        <taxon>Tracheophyta</taxon>
        <taxon>Spermatophyta</taxon>
        <taxon>Magnoliopsida</taxon>
        <taxon>Liliopsida</taxon>
        <taxon>Poales</taxon>
        <taxon>Poaceae</taxon>
        <taxon>BOP clade</taxon>
        <taxon>Pooideae</taxon>
        <taxon>Stipodae</taxon>
        <taxon>Brachypodieae</taxon>
        <taxon>Brachypodium</taxon>
    </lineage>
</organism>
<dbReference type="InterPro" id="IPR029071">
    <property type="entry name" value="Ubiquitin-like_domsf"/>
</dbReference>
<dbReference type="PROSITE" id="PS50053">
    <property type="entry name" value="UBIQUITIN_2"/>
    <property type="match status" value="1"/>
</dbReference>
<dbReference type="CDD" id="cd17039">
    <property type="entry name" value="Ubl_ubiquitin_like"/>
    <property type="match status" value="1"/>
</dbReference>
<dbReference type="InterPro" id="IPR000626">
    <property type="entry name" value="Ubiquitin-like_dom"/>
</dbReference>
<dbReference type="AlphaFoldDB" id="A0A2K2DU07"/>
<dbReference type="Proteomes" id="UP000008810">
    <property type="component" value="Chromosome 1"/>
</dbReference>
<protein>
    <recommendedName>
        <fullName evidence="2">Ubiquitin-like domain-containing protein</fullName>
    </recommendedName>
</protein>
<reference evidence="3" key="2">
    <citation type="submission" date="2017-06" db="EMBL/GenBank/DDBJ databases">
        <title>WGS assembly of Brachypodium distachyon.</title>
        <authorList>
            <consortium name="The International Brachypodium Initiative"/>
            <person name="Lucas S."/>
            <person name="Harmon-Smith M."/>
            <person name="Lail K."/>
            <person name="Tice H."/>
            <person name="Grimwood J."/>
            <person name="Bruce D."/>
            <person name="Barry K."/>
            <person name="Shu S."/>
            <person name="Lindquist E."/>
            <person name="Wang M."/>
            <person name="Pitluck S."/>
            <person name="Vogel J.P."/>
            <person name="Garvin D.F."/>
            <person name="Mockler T.C."/>
            <person name="Schmutz J."/>
            <person name="Rokhsar D."/>
            <person name="Bevan M.W."/>
        </authorList>
    </citation>
    <scope>NUCLEOTIDE SEQUENCE</scope>
    <source>
        <strain evidence="3">Bd21</strain>
    </source>
</reference>
<feature type="non-terminal residue" evidence="3">
    <location>
        <position position="213"/>
    </location>
</feature>
<proteinExistence type="predicted"/>
<dbReference type="InParanoid" id="A0A2K2DU07"/>
<evidence type="ECO:0000313" key="3">
    <source>
        <dbReference type="EMBL" id="PNT77764.1"/>
    </source>
</evidence>
<dbReference type="EMBL" id="CM000880">
    <property type="protein sequence ID" value="PNT77764.1"/>
    <property type="molecule type" value="Genomic_DNA"/>
</dbReference>
<evidence type="ECO:0000313" key="5">
    <source>
        <dbReference type="Proteomes" id="UP000008810"/>
    </source>
</evidence>
<accession>A0A2K2DU07</accession>
<dbReference type="EnsemblPlants" id="PNT77764">
    <property type="protein sequence ID" value="PNT77764"/>
    <property type="gene ID" value="BRADI_1g68464v3"/>
</dbReference>
<dbReference type="Gene3D" id="3.10.20.90">
    <property type="entry name" value="Phosphatidylinositol 3-kinase Catalytic Subunit, Chain A, domain 1"/>
    <property type="match status" value="1"/>
</dbReference>
<dbReference type="Gramene" id="PNT77764">
    <property type="protein sequence ID" value="PNT77764"/>
    <property type="gene ID" value="BRADI_1g68464v3"/>
</dbReference>
<evidence type="ECO:0000313" key="4">
    <source>
        <dbReference type="EnsemblPlants" id="PNT77764"/>
    </source>
</evidence>
<name>A0A2K2DU07_BRADI</name>